<dbReference type="AlphaFoldDB" id="C8W493"/>
<dbReference type="GO" id="GO:0004521">
    <property type="term" value="F:RNA endonuclease activity"/>
    <property type="evidence" value="ECO:0007669"/>
    <property type="project" value="TreeGrafter"/>
</dbReference>
<reference evidence="4 5" key="1">
    <citation type="journal article" date="2009" name="Stand. Genomic Sci.">
        <title>Complete genome sequence of Desulfotomaculum acetoxidans type strain (5575).</title>
        <authorList>
            <person name="Spring S."/>
            <person name="Lapidus A."/>
            <person name="Schroder M."/>
            <person name="Gleim D."/>
            <person name="Sims D."/>
            <person name="Meincke L."/>
            <person name="Glavina Del Rio T."/>
            <person name="Tice H."/>
            <person name="Copeland A."/>
            <person name="Cheng J.F."/>
            <person name="Lucas S."/>
            <person name="Chen F."/>
            <person name="Nolan M."/>
            <person name="Bruce D."/>
            <person name="Goodwin L."/>
            <person name="Pitluck S."/>
            <person name="Ivanova N."/>
            <person name="Mavromatis K."/>
            <person name="Mikhailova N."/>
            <person name="Pati A."/>
            <person name="Chen A."/>
            <person name="Palaniappan K."/>
            <person name="Land M."/>
            <person name="Hauser L."/>
            <person name="Chang Y.J."/>
            <person name="Jeffries C.D."/>
            <person name="Chain P."/>
            <person name="Saunders E."/>
            <person name="Brettin T."/>
            <person name="Detter J.C."/>
            <person name="Goker M."/>
            <person name="Bristow J."/>
            <person name="Eisen J.A."/>
            <person name="Markowitz V."/>
            <person name="Hugenholtz P."/>
            <person name="Kyrpides N.C."/>
            <person name="Klenk H.P."/>
            <person name="Han C."/>
        </authorList>
    </citation>
    <scope>NUCLEOTIDE SEQUENCE [LARGE SCALE GENOMIC DNA]</scope>
    <source>
        <strain evidence="5">ATCC 49208 / DSM 771 / VKM B-1644</strain>
    </source>
</reference>
<evidence type="ECO:0000259" key="2">
    <source>
        <dbReference type="SMART" id="SM00849"/>
    </source>
</evidence>
<accession>C8W493</accession>
<dbReference type="RefSeq" id="WP_015756676.1">
    <property type="nucleotide sequence ID" value="NC_013216.1"/>
</dbReference>
<dbReference type="Gene3D" id="3.40.50.10890">
    <property type="match status" value="1"/>
</dbReference>
<dbReference type="InterPro" id="IPR036866">
    <property type="entry name" value="RibonucZ/Hydroxyglut_hydro"/>
</dbReference>
<dbReference type="KEGG" id="dae:Dtox_1075"/>
<dbReference type="SUPFAM" id="SSF56281">
    <property type="entry name" value="Metallo-hydrolase/oxidoreductase"/>
    <property type="match status" value="1"/>
</dbReference>
<dbReference type="Proteomes" id="UP000002217">
    <property type="component" value="Chromosome"/>
</dbReference>
<feature type="domain" description="Metallo-beta-lactamase" evidence="2">
    <location>
        <begin position="13"/>
        <end position="248"/>
    </location>
</feature>
<dbReference type="HOGENOM" id="CLU_009673_5_2_9"/>
<evidence type="ECO:0000259" key="3">
    <source>
        <dbReference type="SMART" id="SM01027"/>
    </source>
</evidence>
<evidence type="ECO:0000313" key="4">
    <source>
        <dbReference type="EMBL" id="ACV61961.1"/>
    </source>
</evidence>
<dbReference type="PANTHER" id="PTHR11203:SF37">
    <property type="entry name" value="INTEGRATOR COMPLEX SUBUNIT 11"/>
    <property type="match status" value="1"/>
</dbReference>
<name>C8W493_DESAS</name>
<dbReference type="Gene3D" id="3.60.15.10">
    <property type="entry name" value="Ribonuclease Z/Hydroxyacylglutathione hydrolase-like"/>
    <property type="match status" value="1"/>
</dbReference>
<evidence type="ECO:0000256" key="1">
    <source>
        <dbReference type="ARBA" id="ARBA00022801"/>
    </source>
</evidence>
<dbReference type="OrthoDB" id="9803916at2"/>
<keyword evidence="5" id="KW-1185">Reference proteome</keyword>
<dbReference type="InterPro" id="IPR050698">
    <property type="entry name" value="MBL"/>
</dbReference>
<dbReference type="Pfam" id="PF07521">
    <property type="entry name" value="RMMBL"/>
    <property type="match status" value="1"/>
</dbReference>
<dbReference type="EMBL" id="CP001720">
    <property type="protein sequence ID" value="ACV61961.1"/>
    <property type="molecule type" value="Genomic_DNA"/>
</dbReference>
<sequence length="522" mass="58665">MRIRFLGAAQTVTGSCHLLSVDGKNIMIDCGMFQGTKAIKERNYQDFLIPPKSLACVILTHAHIDHSGLLPKLVKQGYKGPVYVTEATGDLLEVMLPDSGHIQETEVEAKNRKAKRAGKKLIEPIYTVDDAYAALELMQKVKYDEEFQVADNITARFQEAGHILGSAMLELWAEETGDKAKFVFSGDLGNPDARFINDPAVVEEADYVIIESTYGNRRHKDRNGRLDILKEIIWETYNKGGNLVIPAFAVERTQDILYDLNQLAREKQLPDMKVIIDSPMAVAATAVFRKHWRIFDKETRQLMKDGFDPLSLPNLSFSVTAEESKAVNQIEGGAIIISASGMGDFGRIRHHLKHNLWRPESTILFVGYQAVGTNGQRLLSGEKSIRIGGEEIAVRANIRAINGFSAHADQFGLLNWIKQLKNKPREIFIVHGDPEPSSVLAELITKETGFKTTIPAWQEEIDLTPPVESVTREDVRAIYQEVMEKMQVFLYSEQVNDSRKYAEVMNKLSSLQHYLSVCTDCR</sequence>
<proteinExistence type="predicted"/>
<dbReference type="PANTHER" id="PTHR11203">
    <property type="entry name" value="CLEAVAGE AND POLYADENYLATION SPECIFICITY FACTOR FAMILY MEMBER"/>
    <property type="match status" value="1"/>
</dbReference>
<protein>
    <submittedName>
        <fullName evidence="4">Beta-lactamase domain protein</fullName>
    </submittedName>
</protein>
<dbReference type="PROSITE" id="PS51257">
    <property type="entry name" value="PROKAR_LIPOPROTEIN"/>
    <property type="match status" value="1"/>
</dbReference>
<dbReference type="InterPro" id="IPR022712">
    <property type="entry name" value="Beta_Casp"/>
</dbReference>
<keyword evidence="1" id="KW-0378">Hydrolase</keyword>
<dbReference type="eggNOG" id="COG1236">
    <property type="taxonomic scope" value="Bacteria"/>
</dbReference>
<dbReference type="GO" id="GO:0016787">
    <property type="term" value="F:hydrolase activity"/>
    <property type="evidence" value="ECO:0007669"/>
    <property type="project" value="UniProtKB-KW"/>
</dbReference>
<feature type="domain" description="Beta-Casp" evidence="3">
    <location>
        <begin position="253"/>
        <end position="378"/>
    </location>
</feature>
<dbReference type="Pfam" id="PF00753">
    <property type="entry name" value="Lactamase_B"/>
    <property type="match status" value="1"/>
</dbReference>
<dbReference type="STRING" id="485916.Dtox_1075"/>
<gene>
    <name evidence="4" type="ordered locus">Dtox_1075</name>
</gene>
<dbReference type="InterPro" id="IPR001279">
    <property type="entry name" value="Metallo-B-lactamas"/>
</dbReference>
<dbReference type="Pfam" id="PF10996">
    <property type="entry name" value="Beta-Casp"/>
    <property type="match status" value="1"/>
</dbReference>
<dbReference type="InterPro" id="IPR011108">
    <property type="entry name" value="RMMBL"/>
</dbReference>
<evidence type="ECO:0000313" key="5">
    <source>
        <dbReference type="Proteomes" id="UP000002217"/>
    </source>
</evidence>
<organism evidence="4 5">
    <name type="scientific">Desulfofarcimen acetoxidans (strain ATCC 49208 / DSM 771 / KCTC 5769 / VKM B-1644 / 5575)</name>
    <name type="common">Desulfotomaculum acetoxidans</name>
    <dbReference type="NCBI Taxonomy" id="485916"/>
    <lineage>
        <taxon>Bacteria</taxon>
        <taxon>Bacillati</taxon>
        <taxon>Bacillota</taxon>
        <taxon>Clostridia</taxon>
        <taxon>Eubacteriales</taxon>
        <taxon>Peptococcaceae</taxon>
        <taxon>Desulfofarcimen</taxon>
    </lineage>
</organism>
<dbReference type="SMART" id="SM00849">
    <property type="entry name" value="Lactamase_B"/>
    <property type="match status" value="1"/>
</dbReference>
<dbReference type="SMART" id="SM01027">
    <property type="entry name" value="Beta-Casp"/>
    <property type="match status" value="1"/>
</dbReference>
<dbReference type="CDD" id="cd16295">
    <property type="entry name" value="TTHA0252-CPSF-like_MBL-fold"/>
    <property type="match status" value="1"/>
</dbReference>